<dbReference type="RefSeq" id="WP_243117325.1">
    <property type="nucleotide sequence ID" value="NZ_SLZZ01000002.1"/>
</dbReference>
<dbReference type="EMBL" id="SLZZ01000002">
    <property type="protein sequence ID" value="TCS82413.1"/>
    <property type="molecule type" value="Genomic_DNA"/>
</dbReference>
<evidence type="ECO:0000313" key="1">
    <source>
        <dbReference type="EMBL" id="TCS82413.1"/>
    </source>
</evidence>
<comment type="caution">
    <text evidence="1">The sequence shown here is derived from an EMBL/GenBank/DDBJ whole genome shotgun (WGS) entry which is preliminary data.</text>
</comment>
<dbReference type="PANTHER" id="PTHR10443">
    <property type="entry name" value="MICROSOMAL DIPEPTIDASE"/>
    <property type="match status" value="1"/>
</dbReference>
<dbReference type="GO" id="GO:0070573">
    <property type="term" value="F:metallodipeptidase activity"/>
    <property type="evidence" value="ECO:0007669"/>
    <property type="project" value="InterPro"/>
</dbReference>
<dbReference type="PROSITE" id="PS51365">
    <property type="entry name" value="RENAL_DIPEPTIDASE_2"/>
    <property type="match status" value="1"/>
</dbReference>
<dbReference type="PANTHER" id="PTHR10443:SF12">
    <property type="entry name" value="DIPEPTIDASE"/>
    <property type="match status" value="1"/>
</dbReference>
<name>A0A4R3KH11_9FIRM</name>
<dbReference type="Proteomes" id="UP000295726">
    <property type="component" value="Unassembled WGS sequence"/>
</dbReference>
<organism evidence="1 2">
    <name type="scientific">Muricomes intestini</name>
    <dbReference type="NCBI Taxonomy" id="1796634"/>
    <lineage>
        <taxon>Bacteria</taxon>
        <taxon>Bacillati</taxon>
        <taxon>Bacillota</taxon>
        <taxon>Clostridia</taxon>
        <taxon>Lachnospirales</taxon>
        <taxon>Lachnospiraceae</taxon>
        <taxon>Muricomes</taxon>
    </lineage>
</organism>
<dbReference type="AlphaFoldDB" id="A0A4R3KH11"/>
<sequence>MKKEIKKYMQLFDLHCDSIVKYRELGEGFLCKKTQFSLNDAARFERICQAMAIFIPDDIRGEKAFKYFNVHRDYLLGLLEKESDLAELACSGADVARIAGSGRCAVMLAVEGGAVLAGKIENVGCLARCGVQIMTLVWNGENEIGSGHRTHHGLTAFGREVVKRMEEQNMIVDVSHLNDEGFDDVCETAQKPFIASHSNLRSICPHNRNLTEKQFEEIVRRRGLVGINLYEPFLDENGEGTVESILRHVYRMLELGGENVIACGSDFDGADIHPSLDSPVKFAGVAQYLVDHGIGKEQVDKMFFGNALNFFMTKGGITT</sequence>
<proteinExistence type="predicted"/>
<gene>
    <name evidence="1" type="ORF">EDD59_102284</name>
</gene>
<dbReference type="SUPFAM" id="SSF51556">
    <property type="entry name" value="Metallo-dependent hydrolases"/>
    <property type="match status" value="1"/>
</dbReference>
<evidence type="ECO:0000313" key="2">
    <source>
        <dbReference type="Proteomes" id="UP000295726"/>
    </source>
</evidence>
<dbReference type="Pfam" id="PF01244">
    <property type="entry name" value="Peptidase_M19"/>
    <property type="match status" value="1"/>
</dbReference>
<accession>A0A4R3KH11</accession>
<reference evidence="1 2" key="1">
    <citation type="submission" date="2019-03" db="EMBL/GenBank/DDBJ databases">
        <title>Genomic Encyclopedia of Type Strains, Phase IV (KMG-IV): sequencing the most valuable type-strain genomes for metagenomic binning, comparative biology and taxonomic classification.</title>
        <authorList>
            <person name="Goeker M."/>
        </authorList>
    </citation>
    <scope>NUCLEOTIDE SEQUENCE [LARGE SCALE GENOMIC DNA]</scope>
    <source>
        <strain evidence="1 2">DSM 29489</strain>
    </source>
</reference>
<dbReference type="GO" id="GO:0006508">
    <property type="term" value="P:proteolysis"/>
    <property type="evidence" value="ECO:0007669"/>
    <property type="project" value="InterPro"/>
</dbReference>
<protein>
    <submittedName>
        <fullName evidence="1">Membrane dipeptidase</fullName>
    </submittedName>
</protein>
<dbReference type="Gene3D" id="3.20.20.140">
    <property type="entry name" value="Metal-dependent hydrolases"/>
    <property type="match status" value="1"/>
</dbReference>
<dbReference type="InterPro" id="IPR008257">
    <property type="entry name" value="Pept_M19"/>
</dbReference>
<dbReference type="InterPro" id="IPR032466">
    <property type="entry name" value="Metal_Hydrolase"/>
</dbReference>
<keyword evidence="2" id="KW-1185">Reference proteome</keyword>